<reference evidence="1 4" key="2">
    <citation type="submission" date="2020-01" db="EMBL/GenBank/DDBJ databases">
        <title>Dynamics of blaIMP-6 dissemination in carbapenem resistant Enterobacteriacea isolated from regional surveillance in Osaka, Japan.</title>
        <authorList>
            <person name="Abe R."/>
            <person name="Akeda Y."/>
            <person name="Sugawara Y."/>
            <person name="Yamamoto N."/>
            <person name="Tomono K."/>
            <person name="Takeuchi D."/>
            <person name="Kawahara R."/>
            <person name="Hamada S."/>
        </authorList>
    </citation>
    <scope>NUCLEOTIDE SEQUENCE [LARGE SCALE GENOMIC DNA]</scope>
    <source>
        <strain evidence="1 4">E300</strain>
    </source>
</reference>
<proteinExistence type="predicted"/>
<dbReference type="Pfam" id="PF05069">
    <property type="entry name" value="Phage_tail_S"/>
    <property type="match status" value="1"/>
</dbReference>
<dbReference type="AlphaFoldDB" id="A0A376KK35"/>
<accession>A0A376KK35</accession>
<dbReference type="Proteomes" id="UP000255201">
    <property type="component" value="Unassembled WGS sequence"/>
</dbReference>
<sequence length="61" mass="6748">MTVGYSGVAARIARVHQFGERDQVAPGIFTDYPVRELLGISQADERLIYNTVLGRIAEAVR</sequence>
<evidence type="ECO:0000313" key="1">
    <source>
        <dbReference type="EMBL" id="BBU85200.1"/>
    </source>
</evidence>
<name>A0A376KK35_ECOLX</name>
<evidence type="ECO:0000313" key="3">
    <source>
        <dbReference type="Proteomes" id="UP000255201"/>
    </source>
</evidence>
<reference evidence="2 3" key="1">
    <citation type="submission" date="2018-06" db="EMBL/GenBank/DDBJ databases">
        <authorList>
            <consortium name="Pathogen Informatics"/>
            <person name="Doyle S."/>
        </authorList>
    </citation>
    <scope>NUCLEOTIDE SEQUENCE [LARGE SCALE GENOMIC DNA]</scope>
    <source>
        <strain evidence="2 3">NCTC10764</strain>
    </source>
</reference>
<protein>
    <submittedName>
        <fullName evidence="2">Phage tail protein S</fullName>
    </submittedName>
</protein>
<dbReference type="Proteomes" id="UP000467488">
    <property type="component" value="Chromosome"/>
</dbReference>
<gene>
    <name evidence="2" type="primary">S_2</name>
    <name evidence="1" type="ORF">EIMP300_66000</name>
    <name evidence="2" type="ORF">NCTC10764_06399</name>
</gene>
<evidence type="ECO:0000313" key="4">
    <source>
        <dbReference type="Proteomes" id="UP000467488"/>
    </source>
</evidence>
<dbReference type="InterPro" id="IPR006522">
    <property type="entry name" value="Phage_virion_morphogenesis"/>
</dbReference>
<evidence type="ECO:0000313" key="2">
    <source>
        <dbReference type="EMBL" id="STE82320.1"/>
    </source>
</evidence>
<organism evidence="2 3">
    <name type="scientific">Escherichia coli</name>
    <dbReference type="NCBI Taxonomy" id="562"/>
    <lineage>
        <taxon>Bacteria</taxon>
        <taxon>Pseudomonadati</taxon>
        <taxon>Pseudomonadota</taxon>
        <taxon>Gammaproteobacteria</taxon>
        <taxon>Enterobacterales</taxon>
        <taxon>Enterobacteriaceae</taxon>
        <taxon>Escherichia</taxon>
    </lineage>
</organism>
<dbReference type="EMBL" id="AP022360">
    <property type="protein sequence ID" value="BBU85200.1"/>
    <property type="molecule type" value="Genomic_DNA"/>
</dbReference>
<dbReference type="EMBL" id="UFZL01000006">
    <property type="protein sequence ID" value="STE82320.1"/>
    <property type="molecule type" value="Genomic_DNA"/>
</dbReference>